<evidence type="ECO:0000256" key="5">
    <source>
        <dbReference type="ARBA" id="ARBA00022516"/>
    </source>
</evidence>
<dbReference type="GO" id="GO:0030148">
    <property type="term" value="P:sphingolipid biosynthetic process"/>
    <property type="evidence" value="ECO:0007669"/>
    <property type="project" value="TreeGrafter"/>
</dbReference>
<reference evidence="16 17" key="1">
    <citation type="submission" date="2020-10" db="EMBL/GenBank/DDBJ databases">
        <title>Pygocentrus nattereri (red-bellied piranha) genome, fPygNat1, primary haplotype.</title>
        <authorList>
            <person name="Myers G."/>
            <person name="Meyer A."/>
            <person name="Karagic N."/>
            <person name="Pippel M."/>
            <person name="Winkler S."/>
            <person name="Tracey A."/>
            <person name="Wood J."/>
            <person name="Formenti G."/>
            <person name="Howe K."/>
            <person name="Fedrigo O."/>
            <person name="Jarvis E.D."/>
        </authorList>
    </citation>
    <scope>NUCLEOTIDE SEQUENCE [LARGE SCALE GENOMIC DNA]</scope>
</reference>
<feature type="transmembrane region" description="Helical" evidence="15">
    <location>
        <begin position="122"/>
        <end position="144"/>
    </location>
</feature>
<comment type="subcellular location">
    <subcellularLocation>
        <location evidence="15">Endoplasmic reticulum membrane</location>
        <topology evidence="15">Multi-pass membrane protein</topology>
    </subcellularLocation>
    <subcellularLocation>
        <location evidence="1">Membrane</location>
        <topology evidence="1">Multi-pass membrane protein</topology>
    </subcellularLocation>
</comment>
<dbReference type="EC" id="4.2.1.134" evidence="4 15"/>
<evidence type="ECO:0000256" key="11">
    <source>
        <dbReference type="ARBA" id="ARBA00023160"/>
    </source>
</evidence>
<comment type="catalytic activity">
    <reaction evidence="14">
        <text>a very-long-chain (3R)-3-hydroxyacyl-CoA = a very-long-chain (2E)-enoyl-CoA + H2O</text>
        <dbReference type="Rhea" id="RHEA:45812"/>
        <dbReference type="ChEBI" id="CHEBI:15377"/>
        <dbReference type="ChEBI" id="CHEBI:83728"/>
        <dbReference type="ChEBI" id="CHEBI:85440"/>
        <dbReference type="EC" id="4.2.1.134"/>
    </reaction>
    <physiologicalReaction direction="left-to-right" evidence="14">
        <dbReference type="Rhea" id="RHEA:45813"/>
    </physiologicalReaction>
</comment>
<evidence type="ECO:0000256" key="6">
    <source>
        <dbReference type="ARBA" id="ARBA00022692"/>
    </source>
</evidence>
<evidence type="ECO:0000256" key="2">
    <source>
        <dbReference type="ARBA" id="ARBA00005194"/>
    </source>
</evidence>
<reference evidence="16" key="2">
    <citation type="submission" date="2025-08" db="UniProtKB">
        <authorList>
            <consortium name="Ensembl"/>
        </authorList>
    </citation>
    <scope>IDENTIFICATION</scope>
</reference>
<feature type="transmembrane region" description="Helical" evidence="15">
    <location>
        <begin position="88"/>
        <end position="110"/>
    </location>
</feature>
<dbReference type="UniPathway" id="UPA00094"/>
<keyword evidence="11 15" id="KW-0275">Fatty acid biosynthesis</keyword>
<evidence type="ECO:0000256" key="3">
    <source>
        <dbReference type="ARBA" id="ARBA00007811"/>
    </source>
</evidence>
<dbReference type="Proteomes" id="UP001501920">
    <property type="component" value="Chromosome 15"/>
</dbReference>
<keyword evidence="15" id="KW-0256">Endoplasmic reticulum</keyword>
<dbReference type="Pfam" id="PF04387">
    <property type="entry name" value="PTPLA"/>
    <property type="match status" value="1"/>
</dbReference>
<feature type="transmembrane region" description="Helical" evidence="15">
    <location>
        <begin position="63"/>
        <end position="82"/>
    </location>
</feature>
<keyword evidence="8 15" id="KW-1133">Transmembrane helix</keyword>
<keyword evidence="7 15" id="KW-0276">Fatty acid metabolism</keyword>
<evidence type="ECO:0000256" key="14">
    <source>
        <dbReference type="ARBA" id="ARBA00023727"/>
    </source>
</evidence>
<keyword evidence="5 15" id="KW-0444">Lipid biosynthesis</keyword>
<dbReference type="PANTHER" id="PTHR11035:SF20">
    <property type="entry name" value="VERY-LONG-CHAIN (3R)-3-HYDROXYACYL-COA DEHYDRATASE 3"/>
    <property type="match status" value="1"/>
</dbReference>
<feature type="transmembrane region" description="Helical" evidence="15">
    <location>
        <begin position="164"/>
        <end position="183"/>
    </location>
</feature>
<evidence type="ECO:0000256" key="9">
    <source>
        <dbReference type="ARBA" id="ARBA00023098"/>
    </source>
</evidence>
<sequence length="194" mass="21768">AVCRVYICVYCVCLLYVMCVLCVGSLYSAFSSCAQVLYCCQVLAVLEVVNAVLGLVKTPVFPAMIQVMGRNVILFVVFGSLTEMQGRSVAFYVFYLWSSVEVFRCPFYMLTVIGKEWRTLSWLWPAVWVLLYPLTTVAEAVAVLQALPVFDETGLFSVPLPETVGFYISFSFSLRLYLLLTLFGKMKHLLSGHA</sequence>
<name>A0A3B4E004_PYGNA</name>
<evidence type="ECO:0000313" key="17">
    <source>
        <dbReference type="Proteomes" id="UP001501920"/>
    </source>
</evidence>
<dbReference type="GO" id="GO:0005789">
    <property type="term" value="C:endoplasmic reticulum membrane"/>
    <property type="evidence" value="ECO:0007669"/>
    <property type="project" value="UniProtKB-SubCell"/>
</dbReference>
<keyword evidence="6 15" id="KW-0812">Transmembrane</keyword>
<reference evidence="16" key="3">
    <citation type="submission" date="2025-09" db="UniProtKB">
        <authorList>
            <consortium name="Ensembl"/>
        </authorList>
    </citation>
    <scope>IDENTIFICATION</scope>
</reference>
<proteinExistence type="inferred from homology"/>
<dbReference type="GO" id="GO:0030497">
    <property type="term" value="P:fatty acid elongation"/>
    <property type="evidence" value="ECO:0007669"/>
    <property type="project" value="TreeGrafter"/>
</dbReference>
<dbReference type="InterPro" id="IPR007482">
    <property type="entry name" value="Tyr_Pase-like_PTPLA"/>
</dbReference>
<comment type="catalytic activity">
    <reaction evidence="13">
        <text>(3R)-hydroxyhexadecanoyl-CoA = (2E)-hexadecenoyl-CoA + H2O</text>
        <dbReference type="Rhea" id="RHEA:39159"/>
        <dbReference type="ChEBI" id="CHEBI:15377"/>
        <dbReference type="ChEBI" id="CHEBI:61526"/>
        <dbReference type="ChEBI" id="CHEBI:74278"/>
    </reaction>
    <physiologicalReaction direction="left-to-right" evidence="13">
        <dbReference type="Rhea" id="RHEA:39160"/>
    </physiologicalReaction>
</comment>
<comment type="similarity">
    <text evidence="3 15">Belongs to the very long-chain fatty acids dehydratase HACD family.</text>
</comment>
<feature type="transmembrane region" description="Helical" evidence="15">
    <location>
        <begin position="35"/>
        <end position="56"/>
    </location>
</feature>
<protein>
    <recommendedName>
        <fullName evidence="4 15">Very-long-chain (3R)-3-hydroxyacyl-CoA dehydratase</fullName>
        <ecNumber evidence="4 15">4.2.1.134</ecNumber>
    </recommendedName>
</protein>
<keyword evidence="9 15" id="KW-0443">Lipid metabolism</keyword>
<evidence type="ECO:0000256" key="13">
    <source>
        <dbReference type="ARBA" id="ARBA00023688"/>
    </source>
</evidence>
<evidence type="ECO:0000256" key="1">
    <source>
        <dbReference type="ARBA" id="ARBA00004141"/>
    </source>
</evidence>
<evidence type="ECO:0000256" key="4">
    <source>
        <dbReference type="ARBA" id="ARBA00013122"/>
    </source>
</evidence>
<feature type="transmembrane region" description="Helical" evidence="15">
    <location>
        <begin position="7"/>
        <end position="29"/>
    </location>
</feature>
<dbReference type="PANTHER" id="PTHR11035">
    <property type="entry name" value="VERY-LONG-CHAIN (3R)-3-HYDROXYACYL-COA DEHYDRATASE"/>
    <property type="match status" value="1"/>
</dbReference>
<keyword evidence="12 15" id="KW-0456">Lyase</keyword>
<evidence type="ECO:0000256" key="15">
    <source>
        <dbReference type="RuleBase" id="RU363109"/>
    </source>
</evidence>
<keyword evidence="17" id="KW-1185">Reference proteome</keyword>
<comment type="function">
    <text evidence="15">Catalyzes the third of the four reactions of the long-chain fatty acids elongation cycle. This endoplasmic reticulum-bound enzymatic process, allows the addition of two carbons to the chain of long- and very long-chain fatty acids/VLCFAs per cycle. This enzyme catalyzes the dehydration of the 3-hydroxyacyl-CoA intermediate into trans-2,3-enoyl-CoA, within each cycle of fatty acid elongation. Thereby, it participates to the production of VLCFAs of different chain lengths that are involved in multiple biological processes as precursors of membrane lipids and lipid mediators.</text>
</comment>
<keyword evidence="10 15" id="KW-0472">Membrane</keyword>
<evidence type="ECO:0000256" key="10">
    <source>
        <dbReference type="ARBA" id="ARBA00023136"/>
    </source>
</evidence>
<dbReference type="OMA" id="LGLTMEW"/>
<dbReference type="AlphaFoldDB" id="A0A3B4E004"/>
<evidence type="ECO:0000256" key="8">
    <source>
        <dbReference type="ARBA" id="ARBA00022989"/>
    </source>
</evidence>
<accession>A0A3B4E004</accession>
<dbReference type="STRING" id="42514.ENSPNAP00000029038"/>
<evidence type="ECO:0000313" key="16">
    <source>
        <dbReference type="Ensembl" id="ENSPNAP00000029038.2"/>
    </source>
</evidence>
<gene>
    <name evidence="16" type="primary">HACD3</name>
</gene>
<organism evidence="16 17">
    <name type="scientific">Pygocentrus nattereri</name>
    <name type="common">Red-bellied piranha</name>
    <dbReference type="NCBI Taxonomy" id="42514"/>
    <lineage>
        <taxon>Eukaryota</taxon>
        <taxon>Metazoa</taxon>
        <taxon>Chordata</taxon>
        <taxon>Craniata</taxon>
        <taxon>Vertebrata</taxon>
        <taxon>Euteleostomi</taxon>
        <taxon>Actinopterygii</taxon>
        <taxon>Neopterygii</taxon>
        <taxon>Teleostei</taxon>
        <taxon>Ostariophysi</taxon>
        <taxon>Characiformes</taxon>
        <taxon>Characoidei</taxon>
        <taxon>Pygocentrus</taxon>
    </lineage>
</organism>
<dbReference type="GO" id="GO:0042761">
    <property type="term" value="P:very long-chain fatty acid biosynthetic process"/>
    <property type="evidence" value="ECO:0007669"/>
    <property type="project" value="TreeGrafter"/>
</dbReference>
<comment type="pathway">
    <text evidence="2 15">Lipid metabolism; fatty acid biosynthesis.</text>
</comment>
<evidence type="ECO:0000256" key="12">
    <source>
        <dbReference type="ARBA" id="ARBA00023239"/>
    </source>
</evidence>
<dbReference type="GeneTree" id="ENSGT00530000062962"/>
<dbReference type="GO" id="GO:0102158">
    <property type="term" value="F:very-long-chain (3R)-3-hydroxyacyl-CoA dehydratase activity"/>
    <property type="evidence" value="ECO:0007669"/>
    <property type="project" value="UniProtKB-EC"/>
</dbReference>
<dbReference type="Ensembl" id="ENSPNAT00000015883.2">
    <property type="protein sequence ID" value="ENSPNAP00000029038.2"/>
    <property type="gene ID" value="ENSPNAG00000003323.2"/>
</dbReference>
<evidence type="ECO:0000256" key="7">
    <source>
        <dbReference type="ARBA" id="ARBA00022832"/>
    </source>
</evidence>